<evidence type="ECO:0000313" key="1">
    <source>
        <dbReference type="EMBL" id="AOM79365.1"/>
    </source>
</evidence>
<sequence length="87" mass="10120">MPKTVVQVACVLLQRTIKKILVYSKSEHYLKRREKEVVYWGISNAAEHLGFKTLGVKIDFNTVNKAAGKVSFKRNKAKMLRYNIREH</sequence>
<keyword evidence="2" id="KW-1185">Reference proteome</keyword>
<proteinExistence type="predicted"/>
<dbReference type="KEGG" id="psty:BFS30_20635"/>
<dbReference type="AlphaFoldDB" id="A0A1D7QL06"/>
<protein>
    <submittedName>
        <fullName evidence="1">Uncharacterized protein</fullName>
    </submittedName>
</protein>
<gene>
    <name evidence="1" type="ORF">BFS30_20635</name>
</gene>
<organism evidence="1 2">
    <name type="scientific">Pedobacter steynii</name>
    <dbReference type="NCBI Taxonomy" id="430522"/>
    <lineage>
        <taxon>Bacteria</taxon>
        <taxon>Pseudomonadati</taxon>
        <taxon>Bacteroidota</taxon>
        <taxon>Sphingobacteriia</taxon>
        <taxon>Sphingobacteriales</taxon>
        <taxon>Sphingobacteriaceae</taxon>
        <taxon>Pedobacter</taxon>
    </lineage>
</organism>
<evidence type="ECO:0000313" key="2">
    <source>
        <dbReference type="Proteomes" id="UP000094313"/>
    </source>
</evidence>
<accession>A0A1D7QL06</accession>
<reference evidence="1 2" key="1">
    <citation type="submission" date="2016-08" db="EMBL/GenBank/DDBJ databases">
        <authorList>
            <person name="Seilhamer J.J."/>
        </authorList>
    </citation>
    <scope>NUCLEOTIDE SEQUENCE [LARGE SCALE GENOMIC DNA]</scope>
    <source>
        <strain evidence="1 2">DX4</strain>
    </source>
</reference>
<dbReference type="EMBL" id="CP017141">
    <property type="protein sequence ID" value="AOM79365.1"/>
    <property type="molecule type" value="Genomic_DNA"/>
</dbReference>
<dbReference type="Proteomes" id="UP000094313">
    <property type="component" value="Chromosome"/>
</dbReference>
<name>A0A1D7QL06_9SPHI</name>